<keyword evidence="3" id="KW-1185">Reference proteome</keyword>
<protein>
    <recommendedName>
        <fullName evidence="4">C2H2-type domain-containing protein</fullName>
    </recommendedName>
</protein>
<proteinExistence type="predicted"/>
<sequence>MPNPRVVPIRPTPRVIRIRHRADTPPKPLGCRWCGHPPYAHEAASLPHRRVHHWEQPTPAQVRARMASRRRLGLCASFPAGPARPAAVHPPAGTRSVRPGRLVEAAAYGRGRAPDIPGSGNRRVPHPHGAAA</sequence>
<dbReference type="AlphaFoldDB" id="A0A7W7D3W1"/>
<accession>A0A7W7D3W1</accession>
<name>A0A7W7D3W1_9ACTN</name>
<comment type="caution">
    <text evidence="2">The sequence shown here is derived from an EMBL/GenBank/DDBJ whole genome shotgun (WGS) entry which is preliminary data.</text>
</comment>
<dbReference type="Proteomes" id="UP000542210">
    <property type="component" value="Unassembled WGS sequence"/>
</dbReference>
<evidence type="ECO:0008006" key="4">
    <source>
        <dbReference type="Google" id="ProtNLM"/>
    </source>
</evidence>
<evidence type="ECO:0000256" key="1">
    <source>
        <dbReference type="SAM" id="MobiDB-lite"/>
    </source>
</evidence>
<gene>
    <name evidence="2" type="ORF">BJ982_001160</name>
</gene>
<organism evidence="2 3">
    <name type="scientific">Sphaerisporangium siamense</name>
    <dbReference type="NCBI Taxonomy" id="795645"/>
    <lineage>
        <taxon>Bacteria</taxon>
        <taxon>Bacillati</taxon>
        <taxon>Actinomycetota</taxon>
        <taxon>Actinomycetes</taxon>
        <taxon>Streptosporangiales</taxon>
        <taxon>Streptosporangiaceae</taxon>
        <taxon>Sphaerisporangium</taxon>
    </lineage>
</organism>
<reference evidence="2 3" key="1">
    <citation type="submission" date="2020-08" db="EMBL/GenBank/DDBJ databases">
        <title>Sequencing the genomes of 1000 actinobacteria strains.</title>
        <authorList>
            <person name="Klenk H.-P."/>
        </authorList>
    </citation>
    <scope>NUCLEOTIDE SEQUENCE [LARGE SCALE GENOMIC DNA]</scope>
    <source>
        <strain evidence="2 3">DSM 45784</strain>
    </source>
</reference>
<evidence type="ECO:0000313" key="3">
    <source>
        <dbReference type="Proteomes" id="UP000542210"/>
    </source>
</evidence>
<evidence type="ECO:0000313" key="2">
    <source>
        <dbReference type="EMBL" id="MBB4699616.1"/>
    </source>
</evidence>
<feature type="region of interest" description="Disordered" evidence="1">
    <location>
        <begin position="79"/>
        <end position="132"/>
    </location>
</feature>
<dbReference type="EMBL" id="JACHND010000001">
    <property type="protein sequence ID" value="MBB4699616.1"/>
    <property type="molecule type" value="Genomic_DNA"/>
</dbReference>